<dbReference type="PANTHER" id="PTHR40388:SF2">
    <property type="entry name" value="ACTINOPORIN-LIKE PROTEIN"/>
    <property type="match status" value="1"/>
</dbReference>
<evidence type="ECO:0000256" key="2">
    <source>
        <dbReference type="ARBA" id="ARBA00004532"/>
    </source>
</evidence>
<dbReference type="RefSeq" id="XP_045553094.1">
    <property type="nucleotide sequence ID" value="XM_045697138.1"/>
</dbReference>
<proteinExistence type="predicted"/>
<dbReference type="AlphaFoldDB" id="A0A1S3QID7"/>
<evidence type="ECO:0000313" key="6">
    <source>
        <dbReference type="Proteomes" id="UP001652741"/>
    </source>
</evidence>
<accession>A0A1S3QID7</accession>
<keyword evidence="3" id="KW-1052">Target cell membrane</keyword>
<keyword evidence="5" id="KW-0166">Nematocyst</keyword>
<evidence type="ECO:0000256" key="1">
    <source>
        <dbReference type="ARBA" id="ARBA00004175"/>
    </source>
</evidence>
<reference evidence="7" key="1">
    <citation type="submission" date="2025-08" db="UniProtKB">
        <authorList>
            <consortium name="RefSeq"/>
        </authorList>
    </citation>
    <scope>IDENTIFICATION</scope>
</reference>
<dbReference type="Pfam" id="PF06369">
    <property type="entry name" value="Anemone_cytotox"/>
    <property type="match status" value="1"/>
</dbReference>
<protein>
    <submittedName>
        <fullName evidence="7">Bryoporin</fullName>
    </submittedName>
</protein>
<dbReference type="InterPro" id="IPR015926">
    <property type="entry name" value="Cytolysin/lectin"/>
</dbReference>
<dbReference type="KEGG" id="sasa:106592305"/>
<evidence type="ECO:0000256" key="3">
    <source>
        <dbReference type="ARBA" id="ARBA00022537"/>
    </source>
</evidence>
<dbReference type="KEGG" id="sasa:106596976"/>
<evidence type="ECO:0000256" key="4">
    <source>
        <dbReference type="ARBA" id="ARBA00023298"/>
    </source>
</evidence>
<sequence length="177" mass="19560">MSVPTQAEALSLISSRIPTQRNCTIETVNNCSSHILLNPKVYMISGYNLSPLAPTVGSSERDISTFTKTYGKARGAVGVFTYELFNPSKKHTEIMAVMFSVPFDYNLYSNWFAVGIFDNCKICDKTLYDEMYNSTERKFVRGEADGSSITYKGNDVTIMASMSNSGSAVMKVEVCDS</sequence>
<dbReference type="Proteomes" id="UP001652741">
    <property type="component" value="Chromosome ssa02"/>
</dbReference>
<dbReference type="InterPro" id="IPR009104">
    <property type="entry name" value="Anemon_actinoporin-like"/>
</dbReference>
<dbReference type="GO" id="GO:0051715">
    <property type="term" value="P:cytolysis in another organism"/>
    <property type="evidence" value="ECO:0007669"/>
    <property type="project" value="InterPro"/>
</dbReference>
<keyword evidence="4" id="KW-0472">Membrane</keyword>
<dbReference type="GeneTree" id="ENSGT00940000164286"/>
<dbReference type="InterPro" id="IPR050677">
    <property type="entry name" value="Actinoporin_PFT"/>
</dbReference>
<dbReference type="Gene3D" id="2.60.270.20">
    <property type="entry name" value="Cytolysin/lectin"/>
    <property type="match status" value="1"/>
</dbReference>
<dbReference type="GO" id="GO:0046931">
    <property type="term" value="P:pore complex assembly"/>
    <property type="evidence" value="ECO:0007669"/>
    <property type="project" value="InterPro"/>
</dbReference>
<dbReference type="KEGG" id="sasa:106606121"/>
<organism evidence="6 7">
    <name type="scientific">Salmo salar</name>
    <name type="common">Atlantic salmon</name>
    <dbReference type="NCBI Taxonomy" id="8030"/>
    <lineage>
        <taxon>Eukaryota</taxon>
        <taxon>Metazoa</taxon>
        <taxon>Chordata</taxon>
        <taxon>Craniata</taxon>
        <taxon>Vertebrata</taxon>
        <taxon>Euteleostomi</taxon>
        <taxon>Actinopterygii</taxon>
        <taxon>Neopterygii</taxon>
        <taxon>Teleostei</taxon>
        <taxon>Protacanthopterygii</taxon>
        <taxon>Salmoniformes</taxon>
        <taxon>Salmonidae</taxon>
        <taxon>Salmoninae</taxon>
        <taxon>Salmo</taxon>
    </lineage>
</organism>
<name>A0A1S3QID7_SALSA</name>
<dbReference type="GO" id="GO:0042151">
    <property type="term" value="C:nematocyst"/>
    <property type="evidence" value="ECO:0007669"/>
    <property type="project" value="UniProtKB-SubCell"/>
</dbReference>
<dbReference type="GO" id="GO:0044218">
    <property type="term" value="C:other organism cell membrane"/>
    <property type="evidence" value="ECO:0007669"/>
    <property type="project" value="UniProtKB-KW"/>
</dbReference>
<evidence type="ECO:0000256" key="5">
    <source>
        <dbReference type="ARBA" id="ARBA00023331"/>
    </source>
</evidence>
<keyword evidence="4" id="KW-1053">Target membrane</keyword>
<keyword evidence="6" id="KW-1185">Reference proteome</keyword>
<dbReference type="GeneID" id="106606121"/>
<dbReference type="GO" id="GO:0046930">
    <property type="term" value="C:pore complex"/>
    <property type="evidence" value="ECO:0007669"/>
    <property type="project" value="InterPro"/>
</dbReference>
<dbReference type="GO" id="GO:0006812">
    <property type="term" value="P:monoatomic cation transport"/>
    <property type="evidence" value="ECO:0007669"/>
    <property type="project" value="InterPro"/>
</dbReference>
<dbReference type="KEGG" id="sasa:106592306"/>
<dbReference type="PANTHER" id="PTHR40388">
    <property type="entry name" value="BRYOPORIN"/>
    <property type="match status" value="1"/>
</dbReference>
<dbReference type="SUPFAM" id="SSF63724">
    <property type="entry name" value="Cytolysin/lectin"/>
    <property type="match status" value="1"/>
</dbReference>
<comment type="subcellular location">
    <subcellularLocation>
        <location evidence="2">Nematocyst</location>
    </subcellularLocation>
    <subcellularLocation>
        <location evidence="1">Target cell membrane</location>
    </subcellularLocation>
</comment>
<evidence type="ECO:0000313" key="7">
    <source>
        <dbReference type="RefSeq" id="XP_045553094.1"/>
    </source>
</evidence>
<dbReference type="GO" id="GO:0015267">
    <property type="term" value="F:channel activity"/>
    <property type="evidence" value="ECO:0007669"/>
    <property type="project" value="InterPro"/>
</dbReference>
<gene>
    <name evidence="7" type="primary">LOC106606121</name>
</gene>